<name>A0A9P6C639_9AGAR</name>
<reference evidence="1" key="1">
    <citation type="submission" date="2020-11" db="EMBL/GenBank/DDBJ databases">
        <authorList>
            <consortium name="DOE Joint Genome Institute"/>
            <person name="Ahrendt S."/>
            <person name="Riley R."/>
            <person name="Andreopoulos W."/>
            <person name="Labutti K."/>
            <person name="Pangilinan J."/>
            <person name="Ruiz-Duenas F.J."/>
            <person name="Barrasa J.M."/>
            <person name="Sanchez-Garcia M."/>
            <person name="Camarero S."/>
            <person name="Miyauchi S."/>
            <person name="Serrano A."/>
            <person name="Linde D."/>
            <person name="Babiker R."/>
            <person name="Drula E."/>
            <person name="Ayuso-Fernandez I."/>
            <person name="Pacheco R."/>
            <person name="Padilla G."/>
            <person name="Ferreira P."/>
            <person name="Barriuso J."/>
            <person name="Kellner H."/>
            <person name="Castanera R."/>
            <person name="Alfaro M."/>
            <person name="Ramirez L."/>
            <person name="Pisabarro A.G."/>
            <person name="Kuo A."/>
            <person name="Tritt A."/>
            <person name="Lipzen A."/>
            <person name="He G."/>
            <person name="Yan M."/>
            <person name="Ng V."/>
            <person name="Cullen D."/>
            <person name="Martin F."/>
            <person name="Rosso M.-N."/>
            <person name="Henrissat B."/>
            <person name="Hibbett D."/>
            <person name="Martinez A.T."/>
            <person name="Grigoriev I.V."/>
        </authorList>
    </citation>
    <scope>NUCLEOTIDE SEQUENCE</scope>
    <source>
        <strain evidence="1">MF-IS2</strain>
    </source>
</reference>
<keyword evidence="2" id="KW-1185">Reference proteome</keyword>
<organism evidence="1 2">
    <name type="scientific">Macrolepiota fuliginosa MF-IS2</name>
    <dbReference type="NCBI Taxonomy" id="1400762"/>
    <lineage>
        <taxon>Eukaryota</taxon>
        <taxon>Fungi</taxon>
        <taxon>Dikarya</taxon>
        <taxon>Basidiomycota</taxon>
        <taxon>Agaricomycotina</taxon>
        <taxon>Agaricomycetes</taxon>
        <taxon>Agaricomycetidae</taxon>
        <taxon>Agaricales</taxon>
        <taxon>Agaricineae</taxon>
        <taxon>Agaricaceae</taxon>
        <taxon>Macrolepiota</taxon>
    </lineage>
</organism>
<dbReference type="InterPro" id="IPR032675">
    <property type="entry name" value="LRR_dom_sf"/>
</dbReference>
<dbReference type="SUPFAM" id="SSF52047">
    <property type="entry name" value="RNI-like"/>
    <property type="match status" value="1"/>
</dbReference>
<protein>
    <submittedName>
        <fullName evidence="1">Uncharacterized protein</fullName>
    </submittedName>
</protein>
<comment type="caution">
    <text evidence="1">The sequence shown here is derived from an EMBL/GenBank/DDBJ whole genome shotgun (WGS) entry which is preliminary data.</text>
</comment>
<proteinExistence type="predicted"/>
<evidence type="ECO:0000313" key="1">
    <source>
        <dbReference type="EMBL" id="KAF9453157.1"/>
    </source>
</evidence>
<gene>
    <name evidence="1" type="ORF">P691DRAFT_100329</name>
</gene>
<sequence>MESLERYIPQEIVELIIQFAAVDGWALPNLCLVSSRFLIGSQKHLYRRIDFIEPRFWGGRPLEDIWKVSVEQGLLFLITITRLNPSLAQHLRIFYFNPSFQFRDRIFWEFINRGLRVMTNLKTLIFTSVESSGMPRMRTLLWKCRFQLEEFRWNDFKFRDPKGDLAFFLSFQPELKVLSIISYDSLPPHVCPKLEKVIGYRKSVENMLLGRSVTRLEWLARADWWDQHRDKPPDEITKELSQLTSLIYGGYHIQRSGLELVIPHLKSLEVLHLVGFYSEYEFAHLVKLEKLRVFIWTSAYPGDDQQSRLEVLTPGVPGLFRNMKNLHSVYVNHCGGRHTPKNYLYWTSADVEAVTVDPPMHLFDWPSG</sequence>
<dbReference type="EMBL" id="MU151064">
    <property type="protein sequence ID" value="KAF9453157.1"/>
    <property type="molecule type" value="Genomic_DNA"/>
</dbReference>
<accession>A0A9P6C639</accession>
<dbReference type="OrthoDB" id="3232239at2759"/>
<dbReference type="Gene3D" id="3.80.10.10">
    <property type="entry name" value="Ribonuclease Inhibitor"/>
    <property type="match status" value="1"/>
</dbReference>
<dbReference type="Proteomes" id="UP000807342">
    <property type="component" value="Unassembled WGS sequence"/>
</dbReference>
<evidence type="ECO:0000313" key="2">
    <source>
        <dbReference type="Proteomes" id="UP000807342"/>
    </source>
</evidence>
<dbReference type="AlphaFoldDB" id="A0A9P6C639"/>